<evidence type="ECO:0000256" key="2">
    <source>
        <dbReference type="ARBA" id="ARBA00022598"/>
    </source>
</evidence>
<organism evidence="7 8">
    <name type="scientific">Mycobacterium kansasii</name>
    <dbReference type="NCBI Taxonomy" id="1768"/>
    <lineage>
        <taxon>Bacteria</taxon>
        <taxon>Bacillati</taxon>
        <taxon>Actinomycetota</taxon>
        <taxon>Actinomycetes</taxon>
        <taxon>Mycobacteriales</taxon>
        <taxon>Mycobacteriaceae</taxon>
        <taxon>Mycobacterium</taxon>
    </lineage>
</organism>
<evidence type="ECO:0000256" key="1">
    <source>
        <dbReference type="ARBA" id="ARBA00006432"/>
    </source>
</evidence>
<dbReference type="SUPFAM" id="SSF56801">
    <property type="entry name" value="Acetyl-CoA synthetase-like"/>
    <property type="match status" value="2"/>
</dbReference>
<gene>
    <name evidence="7" type="ORF">BZL29_8554</name>
</gene>
<keyword evidence="4" id="KW-0067">ATP-binding</keyword>
<dbReference type="PANTHER" id="PTHR43605:SF10">
    <property type="entry name" value="ACYL-COA SYNTHETASE MEDIUM CHAIN FAMILY MEMBER 3"/>
    <property type="match status" value="1"/>
</dbReference>
<protein>
    <submittedName>
        <fullName evidence="7">AMP-binding enzyme family protein</fullName>
    </submittedName>
</protein>
<keyword evidence="2" id="KW-0436">Ligase</keyword>
<dbReference type="GO" id="GO:0006633">
    <property type="term" value="P:fatty acid biosynthetic process"/>
    <property type="evidence" value="ECO:0007669"/>
    <property type="project" value="TreeGrafter"/>
</dbReference>
<dbReference type="EMBL" id="MVBN01000020">
    <property type="protein sequence ID" value="OOK63368.1"/>
    <property type="molecule type" value="Genomic_DNA"/>
</dbReference>
<dbReference type="GO" id="GO:0015645">
    <property type="term" value="F:fatty acid ligase activity"/>
    <property type="evidence" value="ECO:0007669"/>
    <property type="project" value="TreeGrafter"/>
</dbReference>
<dbReference type="InterPro" id="IPR000873">
    <property type="entry name" value="AMP-dep_synth/lig_dom"/>
</dbReference>
<evidence type="ECO:0000313" key="7">
    <source>
        <dbReference type="EMBL" id="OOK63368.1"/>
    </source>
</evidence>
<reference evidence="7 8" key="1">
    <citation type="submission" date="2017-02" db="EMBL/GenBank/DDBJ databases">
        <title>Complete genome sequences of Mycobacterium kansasii strains isolated from rhesus macaques.</title>
        <authorList>
            <person name="Panda A."/>
            <person name="Nagaraj S."/>
            <person name="Zhao X."/>
            <person name="Tettelin H."/>
            <person name="Detolla L.J."/>
        </authorList>
    </citation>
    <scope>NUCLEOTIDE SEQUENCE [LARGE SCALE GENOMIC DNA]</scope>
    <source>
        <strain evidence="7 8">11-3469</strain>
    </source>
</reference>
<dbReference type="PANTHER" id="PTHR43605">
    <property type="entry name" value="ACYL-COENZYME A SYNTHETASE"/>
    <property type="match status" value="1"/>
</dbReference>
<feature type="region of interest" description="Disordered" evidence="5">
    <location>
        <begin position="144"/>
        <end position="182"/>
    </location>
</feature>
<evidence type="ECO:0000313" key="8">
    <source>
        <dbReference type="Proteomes" id="UP000188532"/>
    </source>
</evidence>
<dbReference type="GO" id="GO:0005524">
    <property type="term" value="F:ATP binding"/>
    <property type="evidence" value="ECO:0007669"/>
    <property type="project" value="UniProtKB-KW"/>
</dbReference>
<dbReference type="InterPro" id="IPR042099">
    <property type="entry name" value="ANL_N_sf"/>
</dbReference>
<evidence type="ECO:0000259" key="6">
    <source>
        <dbReference type="Pfam" id="PF00501"/>
    </source>
</evidence>
<dbReference type="AlphaFoldDB" id="A0A1V3W9E5"/>
<proteinExistence type="inferred from homology"/>
<feature type="non-terminal residue" evidence="7">
    <location>
        <position position="398"/>
    </location>
</feature>
<feature type="domain" description="AMP-dependent synthetase/ligase" evidence="6">
    <location>
        <begin position="14"/>
        <end position="133"/>
    </location>
</feature>
<sequence length="398" mass="44060">MRFVTDKSWDGAMSTRDLSYAELSRLAARFTAVLRALGINKGYRVFTIMGRIPELYITMLGALRNGSVVSPLFSAFGPEPIATRVEIGQADVLVTTKAIYQRKIAKIRDRLTSVRHVLVVDDDKSGEQLPGTLNFWDWMTAADENTRSSRPPPTTRPYCTSPVAPRAPPRAPSMSTAPSRCTMSPAATHSIFIPTTSIGAQLIPMGHRNVVRHHQSPAARRDVGCRRSGVRRRTVVPDTAGPKCLGLVHRTDRIRMLIKAGPNLRGTIASPAAVHRQCGRTTQSEAVWWENGCWAYRFTTIGGKPKPVDHDRQHAAFDIKPGSMGGRTWVDAYIVHQNDDGSTSVIEEPDVEGELALKPGWPSMFRGYLHAEDRYRKCFSDGLYLTGDLAKKDADGYF</sequence>
<evidence type="ECO:0000256" key="3">
    <source>
        <dbReference type="ARBA" id="ARBA00022741"/>
    </source>
</evidence>
<dbReference type="Gene3D" id="3.40.50.12780">
    <property type="entry name" value="N-terminal domain of ligase-like"/>
    <property type="match status" value="2"/>
</dbReference>
<accession>A0A1V3W9E5</accession>
<evidence type="ECO:0000256" key="5">
    <source>
        <dbReference type="SAM" id="MobiDB-lite"/>
    </source>
</evidence>
<dbReference type="GO" id="GO:0004321">
    <property type="term" value="F:fatty-acyl-CoA synthase activity"/>
    <property type="evidence" value="ECO:0007669"/>
    <property type="project" value="TreeGrafter"/>
</dbReference>
<name>A0A1V3W9E5_MYCKA</name>
<evidence type="ECO:0000256" key="4">
    <source>
        <dbReference type="ARBA" id="ARBA00022840"/>
    </source>
</evidence>
<dbReference type="GO" id="GO:0006637">
    <property type="term" value="P:acyl-CoA metabolic process"/>
    <property type="evidence" value="ECO:0007669"/>
    <property type="project" value="TreeGrafter"/>
</dbReference>
<comment type="similarity">
    <text evidence="1">Belongs to the ATP-dependent AMP-binding enzyme family.</text>
</comment>
<dbReference type="InterPro" id="IPR051087">
    <property type="entry name" value="Mitochondrial_ACSM"/>
</dbReference>
<comment type="caution">
    <text evidence="7">The sequence shown here is derived from an EMBL/GenBank/DDBJ whole genome shotgun (WGS) entry which is preliminary data.</text>
</comment>
<keyword evidence="3" id="KW-0547">Nucleotide-binding</keyword>
<dbReference type="Proteomes" id="UP000188532">
    <property type="component" value="Unassembled WGS sequence"/>
</dbReference>
<dbReference type="Pfam" id="PF00501">
    <property type="entry name" value="AMP-binding"/>
    <property type="match status" value="1"/>
</dbReference>